<organism evidence="2 3">
    <name type="scientific">Bacillus salipaludis</name>
    <dbReference type="NCBI Taxonomy" id="2547811"/>
    <lineage>
        <taxon>Bacteria</taxon>
        <taxon>Bacillati</taxon>
        <taxon>Bacillota</taxon>
        <taxon>Bacilli</taxon>
        <taxon>Bacillales</taxon>
        <taxon>Bacillaceae</taxon>
        <taxon>Bacillus</taxon>
    </lineage>
</organism>
<evidence type="ECO:0000313" key="3">
    <source>
        <dbReference type="Proteomes" id="UP001623041"/>
    </source>
</evidence>
<keyword evidence="3" id="KW-1185">Reference proteome</keyword>
<dbReference type="EMBL" id="JBJHQH010000002">
    <property type="protein sequence ID" value="MFK9090600.1"/>
    <property type="molecule type" value="Genomic_DNA"/>
</dbReference>
<comment type="caution">
    <text evidence="2">The sequence shown here is derived from an EMBL/GenBank/DDBJ whole genome shotgun (WGS) entry which is preliminary data.</text>
</comment>
<accession>A0ABW8RED4</accession>
<sequence>MGLYINKRNHPDVYKNRQKLHEPNQLVSRQDFLAELISDQQKANEALKHALAELAMRYSEQEESKVHQWNQIDTQLKDLRNRLEENEEANHQLALQMNEQLELQKTAAEKMEKQEDLQGSVLKRLDNQDAILDKLARQVNHLRSILFERTNYLATKIEDGYKVTSSYVYKLMTGSEKPLTFFLMNHKKEESQKKADSL</sequence>
<reference evidence="2 3" key="1">
    <citation type="submission" date="2024-11" db="EMBL/GenBank/DDBJ databases">
        <authorList>
            <person name="Lucas J.A."/>
        </authorList>
    </citation>
    <scope>NUCLEOTIDE SEQUENCE [LARGE SCALE GENOMIC DNA]</scope>
    <source>
        <strain evidence="2 3">Z 5.4</strain>
    </source>
</reference>
<feature type="coiled-coil region" evidence="1">
    <location>
        <begin position="33"/>
        <end position="114"/>
    </location>
</feature>
<protein>
    <submittedName>
        <fullName evidence="2">Uncharacterized protein</fullName>
    </submittedName>
</protein>
<name>A0ABW8RED4_9BACI</name>
<gene>
    <name evidence="2" type="ORF">ACJEBI_03765</name>
</gene>
<proteinExistence type="predicted"/>
<evidence type="ECO:0000313" key="2">
    <source>
        <dbReference type="EMBL" id="MFK9090600.1"/>
    </source>
</evidence>
<evidence type="ECO:0000256" key="1">
    <source>
        <dbReference type="SAM" id="Coils"/>
    </source>
</evidence>
<dbReference type="RefSeq" id="WP_406579284.1">
    <property type="nucleotide sequence ID" value="NZ_JBJHQH010000002.1"/>
</dbReference>
<keyword evidence="1" id="KW-0175">Coiled coil</keyword>
<dbReference type="Proteomes" id="UP001623041">
    <property type="component" value="Unassembled WGS sequence"/>
</dbReference>